<evidence type="ECO:0000256" key="2">
    <source>
        <dbReference type="ARBA" id="ARBA00010742"/>
    </source>
</evidence>
<sequence>MKKVSVSLLFVLVLLSTVLLGCAKNGAVKGNASESGTAKSQTGKAESANTAPPKSETLSLSVGMLKYTTNAPLYIAMEKGFFKDENINAEFKFFDASKDVNVGVASGSVDVGASGLSADLYNMIASGQRIVIVANKGSEQKGYSYGGVVVHKDSTIRTVEDLKGKKIGVTSIGSTNHYNMGRILEKHGLNTKDVQWVSMNSVSSLMETLRSKNMDVVVLSEPTASITVNEGFGKVLTWVSDEINPESAAIFYSPKFAVNKEAGVRFLKAYIKGARYYYDAVLTQKDGKLVKGENFDEVTKIVAKYTDQQEDVIKGTFSFIAPDGKLNVDDIKAQIDWYVKEKFVTKVIDVNDFVNTGMLDEALKLVGE</sequence>
<dbReference type="SMART" id="SM00062">
    <property type="entry name" value="PBPb"/>
    <property type="match status" value="1"/>
</dbReference>
<feature type="signal peptide" evidence="5">
    <location>
        <begin position="1"/>
        <end position="23"/>
    </location>
</feature>
<name>A0A0K1JRW7_9BACL</name>
<organism evidence="7">
    <name type="scientific">Paenibacillus sp. 32O-Y</name>
    <dbReference type="NCBI Taxonomy" id="1695219"/>
    <lineage>
        <taxon>Bacteria</taxon>
        <taxon>Bacillati</taxon>
        <taxon>Bacillota</taxon>
        <taxon>Bacilli</taxon>
        <taxon>Bacillales</taxon>
        <taxon>Paenibacillaceae</taxon>
        <taxon>Paenibacillus</taxon>
    </lineage>
</organism>
<dbReference type="InterPro" id="IPR001638">
    <property type="entry name" value="Solute-binding_3/MltF_N"/>
</dbReference>
<dbReference type="SUPFAM" id="SSF53850">
    <property type="entry name" value="Periplasmic binding protein-like II"/>
    <property type="match status" value="1"/>
</dbReference>
<evidence type="ECO:0000256" key="4">
    <source>
        <dbReference type="SAM" id="MobiDB-lite"/>
    </source>
</evidence>
<keyword evidence="3 5" id="KW-0732">Signal</keyword>
<evidence type="ECO:0000256" key="3">
    <source>
        <dbReference type="ARBA" id="ARBA00022729"/>
    </source>
</evidence>
<comment type="similarity">
    <text evidence="2">Belongs to the bacterial solute-binding protein SsuA/TauA family.</text>
</comment>
<feature type="region of interest" description="Disordered" evidence="4">
    <location>
        <begin position="29"/>
        <end position="56"/>
    </location>
</feature>
<feature type="domain" description="Solute-binding protein family 3/N-terminal" evidence="6">
    <location>
        <begin position="59"/>
        <end position="280"/>
    </location>
</feature>
<evidence type="ECO:0000259" key="6">
    <source>
        <dbReference type="SMART" id="SM00062"/>
    </source>
</evidence>
<dbReference type="GO" id="GO:0042918">
    <property type="term" value="P:alkanesulfonate transmembrane transport"/>
    <property type="evidence" value="ECO:0007669"/>
    <property type="project" value="TreeGrafter"/>
</dbReference>
<dbReference type="EMBL" id="KR057887">
    <property type="protein sequence ID" value="AKU19467.1"/>
    <property type="molecule type" value="Genomic_DNA"/>
</dbReference>
<dbReference type="Pfam" id="PF09084">
    <property type="entry name" value="NMT1"/>
    <property type="match status" value="1"/>
</dbReference>
<dbReference type="PROSITE" id="PS51257">
    <property type="entry name" value="PROKAR_LIPOPROTEIN"/>
    <property type="match status" value="1"/>
</dbReference>
<dbReference type="PANTHER" id="PTHR30024:SF47">
    <property type="entry name" value="TAURINE-BINDING PERIPLASMIC PROTEIN"/>
    <property type="match status" value="1"/>
</dbReference>
<evidence type="ECO:0000256" key="5">
    <source>
        <dbReference type="SAM" id="SignalP"/>
    </source>
</evidence>
<dbReference type="PANTHER" id="PTHR30024">
    <property type="entry name" value="ALIPHATIC SULFONATES-BINDING PROTEIN-RELATED"/>
    <property type="match status" value="1"/>
</dbReference>
<dbReference type="AlphaFoldDB" id="A0A0K1JRW7"/>
<feature type="chain" id="PRO_5005462221" description="Solute-binding protein family 3/N-terminal domain-containing protein" evidence="5">
    <location>
        <begin position="24"/>
        <end position="368"/>
    </location>
</feature>
<reference evidence="7" key="1">
    <citation type="journal article" date="2015" name="Biotechnol. Lett.">
        <title>Isolation and characterization of an interactive culture of two Paenibacillus species with moderately thermophilic desulfurization ability.</title>
        <authorList>
            <person name="Wang J."/>
            <person name="Davaadelger B."/>
            <person name="Salazar J.K."/>
            <person name="Butler R.R.III."/>
            <person name="Pombert J.F."/>
            <person name="Kilbane J.J."/>
            <person name="Stark B.C."/>
        </authorList>
    </citation>
    <scope>NUCLEOTIDE SEQUENCE</scope>
    <source>
        <strain evidence="7">32O-Y</strain>
    </source>
</reference>
<evidence type="ECO:0000256" key="1">
    <source>
        <dbReference type="ARBA" id="ARBA00004418"/>
    </source>
</evidence>
<accession>A0A0K1JRW7</accession>
<feature type="compositionally biased region" description="Polar residues" evidence="4">
    <location>
        <begin position="32"/>
        <end position="56"/>
    </location>
</feature>
<protein>
    <recommendedName>
        <fullName evidence="6">Solute-binding protein family 3/N-terminal domain-containing protein</fullName>
    </recommendedName>
</protein>
<dbReference type="GO" id="GO:0042597">
    <property type="term" value="C:periplasmic space"/>
    <property type="evidence" value="ECO:0007669"/>
    <property type="project" value="UniProtKB-SubCell"/>
</dbReference>
<dbReference type="Gene3D" id="3.40.190.10">
    <property type="entry name" value="Periplasmic binding protein-like II"/>
    <property type="match status" value="2"/>
</dbReference>
<evidence type="ECO:0000313" key="7">
    <source>
        <dbReference type="EMBL" id="AKU19467.1"/>
    </source>
</evidence>
<dbReference type="InterPro" id="IPR015168">
    <property type="entry name" value="SsuA/THI5"/>
</dbReference>
<proteinExistence type="inferred from homology"/>
<comment type="subcellular location">
    <subcellularLocation>
        <location evidence="1">Periplasm</location>
    </subcellularLocation>
</comment>